<reference evidence="3 4" key="1">
    <citation type="journal article" date="2019" name="Nat. Plants">
        <title>Genome sequencing of Musa balbisiana reveals subgenome evolution and function divergence in polyploid bananas.</title>
        <authorList>
            <person name="Yao X."/>
        </authorList>
    </citation>
    <scope>NUCLEOTIDE SEQUENCE [LARGE SCALE GENOMIC DNA]</scope>
    <source>
        <strain evidence="4">cv. DH-PKW</strain>
        <tissue evidence="3">Leaves</tissue>
    </source>
</reference>
<evidence type="ECO:0000313" key="3">
    <source>
        <dbReference type="EMBL" id="THU69599.1"/>
    </source>
</evidence>
<evidence type="ECO:0008006" key="5">
    <source>
        <dbReference type="Google" id="ProtNLM"/>
    </source>
</evidence>
<evidence type="ECO:0000259" key="2">
    <source>
        <dbReference type="Pfam" id="PF14383"/>
    </source>
</evidence>
<protein>
    <recommendedName>
        <fullName evidence="5">DUF3741 domain-containing protein</fullName>
    </recommendedName>
</protein>
<evidence type="ECO:0000313" key="4">
    <source>
        <dbReference type="Proteomes" id="UP000317650"/>
    </source>
</evidence>
<comment type="caution">
    <text evidence="3">The sequence shown here is derived from an EMBL/GenBank/DDBJ whole genome shotgun (WGS) entry which is preliminary data.</text>
</comment>
<sequence>MSLAITEKRQQQRQRPSGCVGIFLQFLDWNRRFAKKKLFSKKLLPPAHAARRASKKFCTDDKMSMAKLLLIAEENRGGFPSKKKLDADIGHAVQTPGLVARLMGLESMPVAIDERPRKAIGCNLVYEGDQELRSGTGGLGKTESRPPKLRKTEEFLQRQPVEHDGRVRPNVFGKNVTSSCSSINHHKLMSPVKSPRLLSGSHRARLMQAATKILEPGSQPRNRAKCVIAYVVPSPPGAEATAAAATCLKRSKEPLSDFEFRSCMGYGSLVEMPGLGTHEREPFTTHFGSSAFQFSIASSSRQDSMENNTMSLLTLAEQKSKLNPTVQSQINVQNNACDDFERKQHLQNHRNVCKLKPDNITPKVNNLRHNQAAMLREKAAEQMANGAKACSRKQSRSDLTELKGHQGFSAMGTTMKEPRCMTSIGEVMNNHRVQLGRNSWGKNISCKRKSISFHNDDFVVFGPVFVGESSNERDLLSRSKTGVPINQPICRRCVEGGLTKEKKETDDFRGWYSEMASFTFNSPMRKSANSSSHEELAEKCRNRYQLNARLSAREKLLSDSINTNPLFQRRMRLEGEEISRPIEKKIREDAQPNASILEELMISLKTGTRTADQNGSSKTEGLYSLHNNLSDFSVPKQKMCDIQTEAQEKAKFETSAGLMYDQTSPVSILEASISNDSCSYESIQASSVSANQSRFRLTENQCTEPSLDMDIDLLDSATSSGIMESDIGKIQHSTDNMLSKSSIHSSEAGISGTKLCEAKRTISNAETTFMNSALYASFWIADFVLESILLDMLEAIIGSSEDQKITSGDKDAKGKYQLKKCLFDCMIQSLDSKCNQFGKNGKSLRTPFSLTEDLLIREVHEEIRGWVNFSAKFLDDLIQEEMKNSTAMWKTCGIEALETGNTIEGHILQALFSCVGFKVVTELESFYRFLCKSKKTMSKELNPSPVQMAEVRSYIPPTFSFPVVSSKETLFM</sequence>
<accession>A0A4S8K466</accession>
<dbReference type="InterPro" id="IPR032795">
    <property type="entry name" value="DUF3741-assoc"/>
</dbReference>
<dbReference type="Pfam" id="PF14383">
    <property type="entry name" value="VARLMGL"/>
    <property type="match status" value="1"/>
</dbReference>
<organism evidence="3 4">
    <name type="scientific">Musa balbisiana</name>
    <name type="common">Banana</name>
    <dbReference type="NCBI Taxonomy" id="52838"/>
    <lineage>
        <taxon>Eukaryota</taxon>
        <taxon>Viridiplantae</taxon>
        <taxon>Streptophyta</taxon>
        <taxon>Embryophyta</taxon>
        <taxon>Tracheophyta</taxon>
        <taxon>Spermatophyta</taxon>
        <taxon>Magnoliopsida</taxon>
        <taxon>Liliopsida</taxon>
        <taxon>Zingiberales</taxon>
        <taxon>Musaceae</taxon>
        <taxon>Musa</taxon>
    </lineage>
</organism>
<dbReference type="InterPro" id="IPR025486">
    <property type="entry name" value="DUF4378"/>
</dbReference>
<dbReference type="EMBL" id="PYDT01000002">
    <property type="protein sequence ID" value="THU69599.1"/>
    <property type="molecule type" value="Genomic_DNA"/>
</dbReference>
<dbReference type="PANTHER" id="PTHR21726">
    <property type="entry name" value="PHOSPHATIDYLINOSITOL N-ACETYLGLUCOSAMINYLTRANSFERASE SUBUNIT P DOWN SYNDROME CRITICAL REGION PROTEIN 5 -RELATED"/>
    <property type="match status" value="1"/>
</dbReference>
<evidence type="ECO:0000259" key="1">
    <source>
        <dbReference type="Pfam" id="PF14309"/>
    </source>
</evidence>
<feature type="domain" description="DUF3741" evidence="2">
    <location>
        <begin position="90"/>
        <end position="109"/>
    </location>
</feature>
<dbReference type="AlphaFoldDB" id="A0A4S8K466"/>
<name>A0A4S8K466_MUSBA</name>
<dbReference type="PANTHER" id="PTHR21726:SF61">
    <property type="entry name" value="DNAA INITIATOR-ASSOCIATING PROTEIN"/>
    <property type="match status" value="1"/>
</dbReference>
<dbReference type="Proteomes" id="UP000317650">
    <property type="component" value="Chromosome 8"/>
</dbReference>
<dbReference type="Pfam" id="PF14309">
    <property type="entry name" value="DUF4378"/>
    <property type="match status" value="1"/>
</dbReference>
<proteinExistence type="predicted"/>
<gene>
    <name evidence="3" type="ORF">C4D60_Mb08t16100</name>
</gene>
<keyword evidence="4" id="KW-1185">Reference proteome</keyword>
<dbReference type="STRING" id="52838.A0A4S8K466"/>
<feature type="domain" description="DUF4378" evidence="1">
    <location>
        <begin position="782"/>
        <end position="911"/>
    </location>
</feature>